<organism evidence="4 6">
    <name type="scientific">Perkinsus olseni</name>
    <name type="common">Perkinsus atlanticus</name>
    <dbReference type="NCBI Taxonomy" id="32597"/>
    <lineage>
        <taxon>Eukaryota</taxon>
        <taxon>Sar</taxon>
        <taxon>Alveolata</taxon>
        <taxon>Perkinsozoa</taxon>
        <taxon>Perkinsea</taxon>
        <taxon>Perkinsida</taxon>
        <taxon>Perkinsidae</taxon>
        <taxon>Perkinsus</taxon>
    </lineage>
</organism>
<reference evidence="5 6" key="1">
    <citation type="submission" date="2020-04" db="EMBL/GenBank/DDBJ databases">
        <title>Perkinsus olseni comparative genomics.</title>
        <authorList>
            <person name="Bogema D.R."/>
        </authorList>
    </citation>
    <scope>NUCLEOTIDE SEQUENCE [LARGE SCALE GENOMIC DNA]</scope>
    <source>
        <strain evidence="4">ATCC PRA-205</strain>
        <strain evidence="3 5">ATCC PRA-207</strain>
    </source>
</reference>
<evidence type="ECO:0000256" key="2">
    <source>
        <dbReference type="SAM" id="MobiDB-lite"/>
    </source>
</evidence>
<evidence type="ECO:0000313" key="5">
    <source>
        <dbReference type="Proteomes" id="UP000553632"/>
    </source>
</evidence>
<keyword evidence="5" id="KW-1185">Reference proteome</keyword>
<keyword evidence="1" id="KW-0175">Coiled coil</keyword>
<evidence type="ECO:0000256" key="1">
    <source>
        <dbReference type="SAM" id="Coils"/>
    </source>
</evidence>
<dbReference type="AlphaFoldDB" id="A0A7J6RQ20"/>
<comment type="caution">
    <text evidence="4">The sequence shown here is derived from an EMBL/GenBank/DDBJ whole genome shotgun (WGS) entry which is preliminary data.</text>
</comment>
<sequence>MSINCLLNCLWGKMSDEEVQAAKSGDNKAINKLIVGLRDGRWGELKRRFTSKRDKNAKTGSGGGKRADYDDLDILVQRILTSKDGGGKAAIDGLDVQSDGGGVVEEAGGSSPSAPNLDAATNEIFGDEAGEESIQDGPKPIAKDTVFIPFSPLKSNPQARLRKRQRCDSEVEDMKKELAVAQIEYAKKKTEYYDLLCMKLRSEIAFGEALGQFALDGDSRA</sequence>
<feature type="coiled-coil region" evidence="1">
    <location>
        <begin position="164"/>
        <end position="191"/>
    </location>
</feature>
<accession>A0A7J6RQ20</accession>
<gene>
    <name evidence="4" type="ORF">FOZ62_010845</name>
    <name evidence="3" type="ORF">FOZ63_013130</name>
</gene>
<evidence type="ECO:0000313" key="6">
    <source>
        <dbReference type="Proteomes" id="UP000574390"/>
    </source>
</evidence>
<evidence type="ECO:0000313" key="3">
    <source>
        <dbReference type="EMBL" id="KAF4712597.1"/>
    </source>
</evidence>
<proteinExistence type="predicted"/>
<dbReference type="EMBL" id="JABANO010030012">
    <property type="protein sequence ID" value="KAF4712597.1"/>
    <property type="molecule type" value="Genomic_DNA"/>
</dbReference>
<feature type="region of interest" description="Disordered" evidence="2">
    <location>
        <begin position="100"/>
        <end position="119"/>
    </location>
</feature>
<dbReference type="Proteomes" id="UP000574390">
    <property type="component" value="Unassembled WGS sequence"/>
</dbReference>
<evidence type="ECO:0000313" key="4">
    <source>
        <dbReference type="EMBL" id="KAF4722306.1"/>
    </source>
</evidence>
<dbReference type="EMBL" id="JABANM010020757">
    <property type="protein sequence ID" value="KAF4722306.1"/>
    <property type="molecule type" value="Genomic_DNA"/>
</dbReference>
<dbReference type="Proteomes" id="UP000553632">
    <property type="component" value="Unassembled WGS sequence"/>
</dbReference>
<name>A0A7J6RQ20_PEROL</name>
<protein>
    <submittedName>
        <fullName evidence="4">Uncharacterized protein</fullName>
    </submittedName>
</protein>